<dbReference type="Proteomes" id="UP000297703">
    <property type="component" value="Unassembled WGS sequence"/>
</dbReference>
<reference evidence="4 5" key="2">
    <citation type="submission" date="2019-04" db="EMBL/GenBank/DDBJ databases">
        <title>The genome sequence of big-headed turtle.</title>
        <authorList>
            <person name="Gong S."/>
        </authorList>
    </citation>
    <scope>NUCLEOTIDE SEQUENCE [LARGE SCALE GENOMIC DNA]</scope>
    <source>
        <strain evidence="4">DO16091913</strain>
        <tissue evidence="4">Muscle</tissue>
    </source>
</reference>
<dbReference type="PANTHER" id="PTHR18839:SF7">
    <property type="entry name" value="A-KINASE ANCHOR PROTEIN 2 C-TERMINAL DOMAIN-CONTAINING PROTEIN"/>
    <property type="match status" value="1"/>
</dbReference>
<dbReference type="OrthoDB" id="9449914at2759"/>
<feature type="region of interest" description="Disordered" evidence="2">
    <location>
        <begin position="785"/>
        <end position="839"/>
    </location>
</feature>
<dbReference type="PANTHER" id="PTHR18839">
    <property type="entry name" value="MITOTIC INTERACTOR AND SUBSTRATE OF PLK1 MISP FAMILY MEMBER"/>
    <property type="match status" value="1"/>
</dbReference>
<evidence type="ECO:0000256" key="1">
    <source>
        <dbReference type="ARBA" id="ARBA00023054"/>
    </source>
</evidence>
<feature type="compositionally biased region" description="Polar residues" evidence="2">
    <location>
        <begin position="788"/>
        <end position="800"/>
    </location>
</feature>
<feature type="domain" description="A-kinase anchor protein 2 C-terminal" evidence="3">
    <location>
        <begin position="473"/>
        <end position="523"/>
    </location>
</feature>
<dbReference type="InterPro" id="IPR042779">
    <property type="entry name" value="MISP/MISP3-like"/>
</dbReference>
<comment type="caution">
    <text evidence="4">The sequence shown here is derived from an EMBL/GenBank/DDBJ whole genome shotgun (WGS) entry which is preliminary data.</text>
</comment>
<reference evidence="4 5" key="1">
    <citation type="submission" date="2019-04" db="EMBL/GenBank/DDBJ databases">
        <title>Draft genome of the big-headed turtle Platysternon megacephalum.</title>
        <authorList>
            <person name="Gong S."/>
        </authorList>
    </citation>
    <scope>NUCLEOTIDE SEQUENCE [LARGE SCALE GENOMIC DNA]</scope>
    <source>
        <strain evidence="4">DO16091913</strain>
        <tissue evidence="4">Muscle</tissue>
    </source>
</reference>
<evidence type="ECO:0000313" key="4">
    <source>
        <dbReference type="EMBL" id="TFK06503.1"/>
    </source>
</evidence>
<dbReference type="Pfam" id="PF15304">
    <property type="entry name" value="AKAP2_C"/>
    <property type="match status" value="3"/>
</dbReference>
<dbReference type="InterPro" id="IPR029304">
    <property type="entry name" value="AKAP2_C"/>
</dbReference>
<evidence type="ECO:0000256" key="2">
    <source>
        <dbReference type="SAM" id="MobiDB-lite"/>
    </source>
</evidence>
<feature type="region of interest" description="Disordered" evidence="2">
    <location>
        <begin position="43"/>
        <end position="64"/>
    </location>
</feature>
<evidence type="ECO:0000313" key="5">
    <source>
        <dbReference type="Proteomes" id="UP000297703"/>
    </source>
</evidence>
<accession>A0A4D9EFL5</accession>
<feature type="region of interest" description="Disordered" evidence="2">
    <location>
        <begin position="105"/>
        <end position="147"/>
    </location>
</feature>
<organism evidence="4 5">
    <name type="scientific">Platysternon megacephalum</name>
    <name type="common">big-headed turtle</name>
    <dbReference type="NCBI Taxonomy" id="55544"/>
    <lineage>
        <taxon>Eukaryota</taxon>
        <taxon>Metazoa</taxon>
        <taxon>Chordata</taxon>
        <taxon>Craniata</taxon>
        <taxon>Vertebrata</taxon>
        <taxon>Euteleostomi</taxon>
        <taxon>Archelosauria</taxon>
        <taxon>Testudinata</taxon>
        <taxon>Testudines</taxon>
        <taxon>Cryptodira</taxon>
        <taxon>Durocryptodira</taxon>
        <taxon>Testudinoidea</taxon>
        <taxon>Platysternidae</taxon>
        <taxon>Platysternon</taxon>
    </lineage>
</organism>
<proteinExistence type="predicted"/>
<protein>
    <submittedName>
        <fullName evidence="4">Mitotic interactor and substrate of PLK1</fullName>
    </submittedName>
</protein>
<name>A0A4D9EFL5_9SAUR</name>
<dbReference type="AlphaFoldDB" id="A0A4D9EFL5"/>
<gene>
    <name evidence="4" type="ORF">DR999_PMT10817</name>
</gene>
<feature type="region of interest" description="Disordered" evidence="2">
    <location>
        <begin position="370"/>
        <end position="395"/>
    </location>
</feature>
<dbReference type="EMBL" id="QXTE01000096">
    <property type="protein sequence ID" value="TFK06503.1"/>
    <property type="molecule type" value="Genomic_DNA"/>
</dbReference>
<feature type="compositionally biased region" description="Basic and acidic residues" evidence="2">
    <location>
        <begin position="827"/>
        <end position="839"/>
    </location>
</feature>
<feature type="domain" description="A-kinase anchor protein 2 C-terminal" evidence="3">
    <location>
        <begin position="825"/>
        <end position="875"/>
    </location>
</feature>
<sequence>MFKYTPPWQVLCATLEPRAQGQQNVFHAEGLQVYEEPAINPTGQLQPRVQEDASEELTEESPQEMDRVTRNLIFHIPHTTPEYNTHHGSLSAELRAESCDDMFAPYSQGNRKAENGHNWRPSYLPEDRSELATNSQDAGRDLWTPPPDRESKLELVKSGVLYDVRAYKEERKPSKLYSDDEEELNYPLTHLDISPEKAKEFEEERKEVIQSQVVRRSSIMAEKQNSIEELDSLSTGSASRYEAKQGGGYATSFALCFDSPSPAQVRTPVDPENIDREKINFAAARQQFLTLEKTNPSLLFSPRQQVMSPKPESTQNTYEGEWHSAEAVVKMFMDYDDANVPSQREINGYDVVYKTPMAEELYAPKKAGIEREDPNGRMASLTKASSRDDLDSGLGEMSNESSAGYISDGSMSNEVFDTQLDFKASNQDPARELKARNETPIQREIRLAMEREESLRKERGIQRLTSSNELVEIQTRPLLSTALSLPSSRKVKDKGRVSFYVQREIKQETKREEDLKKEGRLLGMYDKGTQQELGERKKVFEQEDAFPAPHKTAFAKKSEDLTGTLNGKFALEQAMDGSFGPTESTTDGKRVPNHNVNLISFQVYQPYSMLNTNKRSTADELLSCNQPSGSCSKLVDEDSFGARCPSSTERADSTPSPEERVRVHKEYFATPFWKPKISFVSDQGTQGLLGKEKMLEPAGAQEDQYTLKKCKPQTSWLIEEEIRNALQREQELQEQRRHRLLTDSFSPANDDSSAWEKGFRSQLSSQSSAASGIADSYWVTESPVSVPASHQSGTPGSASPPNVPSPYQGYTGRHASETAHDGPTGPPRDEKKKLKLKEDRKYANIEASDDVNAEILESTRVTRHKNAMAKRWESGQFFNKDNA</sequence>
<feature type="compositionally biased region" description="Acidic residues" evidence="2">
    <location>
        <begin position="52"/>
        <end position="63"/>
    </location>
</feature>
<feature type="domain" description="A-kinase anchor protein 2 C-terminal" evidence="3">
    <location>
        <begin position="654"/>
        <end position="793"/>
    </location>
</feature>
<keyword evidence="1" id="KW-0175">Coiled coil</keyword>
<keyword evidence="5" id="KW-1185">Reference proteome</keyword>
<evidence type="ECO:0000259" key="3">
    <source>
        <dbReference type="Pfam" id="PF15304"/>
    </source>
</evidence>